<dbReference type="InterPro" id="IPR036890">
    <property type="entry name" value="HATPase_C_sf"/>
</dbReference>
<dbReference type="Gene3D" id="3.30.565.10">
    <property type="entry name" value="Histidine kinase-like ATPase, C-terminal domain"/>
    <property type="match status" value="1"/>
</dbReference>
<feature type="coiled-coil region" evidence="6">
    <location>
        <begin position="504"/>
        <end position="531"/>
    </location>
</feature>
<dbReference type="InterPro" id="IPR000014">
    <property type="entry name" value="PAS"/>
</dbReference>
<feature type="transmembrane region" description="Helical" evidence="7">
    <location>
        <begin position="187"/>
        <end position="206"/>
    </location>
</feature>
<dbReference type="EC" id="2.7.13.3" evidence="2"/>
<dbReference type="CDD" id="cd16922">
    <property type="entry name" value="HATPase_EvgS-ArcB-TorS-like"/>
    <property type="match status" value="1"/>
</dbReference>
<dbReference type="PANTHER" id="PTHR43047:SF72">
    <property type="entry name" value="OSMOSENSING HISTIDINE PROTEIN KINASE SLN1"/>
    <property type="match status" value="1"/>
</dbReference>
<dbReference type="PANTHER" id="PTHR43047">
    <property type="entry name" value="TWO-COMPONENT HISTIDINE PROTEIN KINASE"/>
    <property type="match status" value="1"/>
</dbReference>
<gene>
    <name evidence="10" type="ORF">EDC22_10821</name>
</gene>
<proteinExistence type="predicted"/>
<dbReference type="SUPFAM" id="SSF47384">
    <property type="entry name" value="Homodimeric domain of signal transducing histidine kinase"/>
    <property type="match status" value="1"/>
</dbReference>
<dbReference type="CDD" id="cd00130">
    <property type="entry name" value="PAS"/>
    <property type="match status" value="1"/>
</dbReference>
<evidence type="ECO:0000256" key="4">
    <source>
        <dbReference type="ARBA" id="ARBA00022679"/>
    </source>
</evidence>
<keyword evidence="7" id="KW-1133">Transmembrane helix</keyword>
<dbReference type="SMART" id="SM00388">
    <property type="entry name" value="HisKA"/>
    <property type="match status" value="1"/>
</dbReference>
<dbReference type="Pfam" id="PF00512">
    <property type="entry name" value="HisKA"/>
    <property type="match status" value="1"/>
</dbReference>
<comment type="catalytic activity">
    <reaction evidence="1">
        <text>ATP + protein L-histidine = ADP + protein N-phospho-L-histidine.</text>
        <dbReference type="EC" id="2.7.13.3"/>
    </reaction>
</comment>
<evidence type="ECO:0000256" key="5">
    <source>
        <dbReference type="ARBA" id="ARBA00022777"/>
    </source>
</evidence>
<dbReference type="GO" id="GO:0009927">
    <property type="term" value="F:histidine phosphotransfer kinase activity"/>
    <property type="evidence" value="ECO:0007669"/>
    <property type="project" value="TreeGrafter"/>
</dbReference>
<keyword evidence="7" id="KW-0472">Membrane</keyword>
<dbReference type="InterPro" id="IPR001610">
    <property type="entry name" value="PAC"/>
</dbReference>
<dbReference type="PROSITE" id="PS50109">
    <property type="entry name" value="HIS_KIN"/>
    <property type="match status" value="1"/>
</dbReference>
<evidence type="ECO:0000256" key="7">
    <source>
        <dbReference type="SAM" id="Phobius"/>
    </source>
</evidence>
<evidence type="ECO:0000313" key="10">
    <source>
        <dbReference type="EMBL" id="TCT08709.1"/>
    </source>
</evidence>
<dbReference type="SUPFAM" id="SSF55874">
    <property type="entry name" value="ATPase domain of HSP90 chaperone/DNA topoisomerase II/histidine kinase"/>
    <property type="match status" value="1"/>
</dbReference>
<dbReference type="SMART" id="SM00387">
    <property type="entry name" value="HATPase_c"/>
    <property type="match status" value="1"/>
</dbReference>
<dbReference type="GO" id="GO:0000155">
    <property type="term" value="F:phosphorelay sensor kinase activity"/>
    <property type="evidence" value="ECO:0007669"/>
    <property type="project" value="InterPro"/>
</dbReference>
<dbReference type="AlphaFoldDB" id="A0A4R3M8U5"/>
<dbReference type="EMBL" id="SMAK01000008">
    <property type="protein sequence ID" value="TCT08709.1"/>
    <property type="molecule type" value="Genomic_DNA"/>
</dbReference>
<dbReference type="SUPFAM" id="SSF55785">
    <property type="entry name" value="PYP-like sensor domain (PAS domain)"/>
    <property type="match status" value="2"/>
</dbReference>
<dbReference type="Gene3D" id="2.10.70.100">
    <property type="match status" value="1"/>
</dbReference>
<name>A0A4R3M8U5_9HYPH</name>
<keyword evidence="5 10" id="KW-0418">Kinase</keyword>
<dbReference type="InterPro" id="IPR035965">
    <property type="entry name" value="PAS-like_dom_sf"/>
</dbReference>
<dbReference type="PROSITE" id="PS50113">
    <property type="entry name" value="PAC"/>
    <property type="match status" value="1"/>
</dbReference>
<dbReference type="InterPro" id="IPR003594">
    <property type="entry name" value="HATPase_dom"/>
</dbReference>
<dbReference type="Gene3D" id="3.30.450.20">
    <property type="entry name" value="PAS domain"/>
    <property type="match status" value="2"/>
</dbReference>
<feature type="domain" description="Histidine kinase" evidence="8">
    <location>
        <begin position="548"/>
        <end position="767"/>
    </location>
</feature>
<sequence length="793" mass="86262">MQRTASARRVSRLDEVLSGVREILGDLVRPTYERLQRSEPVIRRLVAPLLVIMVLVTVAAAVVVNIRALDDADTQVRGEMSLIADLIAARMANAYAGEPVDTTIAYAQTALDEAVSGIALSNGLQVLLADPSGQIVAGLPLESASQPAGLAELLGAAQPLSTFGARAGVFRVQSQAGDSFLVTVRHLAAPLGSIAVVAPIGTITAVWRNAAALPTTVFVTTALALLLVGLGFHWQTSQIRRLEQTHKGAQERLERALRQGRCGLWDWDVARGRIFWSGSMLEMLGHEGGDRALSIGDMSALLHPDDIDLYGLARTLAEQPAGHVDLTFRARHVDGSWIWMRARAEISVDPRTGERHLVGIAVDVTEQKELAERSATADLRLRDAIETTSEAFVLWDADNRLVMCNSKYQELHRLPDSVVRTGTPYETVMQHSRQPIVRIDEKSSGGANGVGRLYEAQIEDGRWLQISERRTKDGGFVSVGTDITALKQHEEKLLESERALLGTVADLRRSRQTLELQAQQLVDLAERYAKEKTRAEMANKAKSEFLANMSHELRTPLNAVIGFSELMETGTCGPLGSEKYVEYCRDIRMSGQFLLDVINDILDMSKIEAGRYKLEVEDVDLGEIANDCLRLMSLRAQEKNITTSIDIGENLGLRGDRRALKQILLNLLANAVKFTEADGAIKVRARAVSGGITISIEDTGIGIPKHELRKLGQPFVQVENLLTKSHKGSGLGLAIARSLVELHGGALRIRSTEGKGTIVTVRLPKEPQPARIAAADVGAFIEGQLDPAADAAA</sequence>
<accession>A0A4R3M8U5</accession>
<feature type="transmembrane region" description="Helical" evidence="7">
    <location>
        <begin position="213"/>
        <end position="234"/>
    </location>
</feature>
<dbReference type="InterPro" id="IPR036097">
    <property type="entry name" value="HisK_dim/P_sf"/>
</dbReference>
<evidence type="ECO:0000256" key="3">
    <source>
        <dbReference type="ARBA" id="ARBA00022553"/>
    </source>
</evidence>
<dbReference type="InterPro" id="IPR003661">
    <property type="entry name" value="HisK_dim/P_dom"/>
</dbReference>
<keyword evidence="4" id="KW-0808">Transferase</keyword>
<dbReference type="Pfam" id="PF02518">
    <property type="entry name" value="HATPase_c"/>
    <property type="match status" value="1"/>
</dbReference>
<dbReference type="Pfam" id="PF08447">
    <property type="entry name" value="PAS_3"/>
    <property type="match status" value="1"/>
</dbReference>
<dbReference type="InterPro" id="IPR005467">
    <property type="entry name" value="His_kinase_dom"/>
</dbReference>
<evidence type="ECO:0000256" key="1">
    <source>
        <dbReference type="ARBA" id="ARBA00000085"/>
    </source>
</evidence>
<dbReference type="SMART" id="SM00086">
    <property type="entry name" value="PAC"/>
    <property type="match status" value="1"/>
</dbReference>
<dbReference type="FunFam" id="3.30.565.10:FF:000006">
    <property type="entry name" value="Sensor histidine kinase WalK"/>
    <property type="match status" value="1"/>
</dbReference>
<dbReference type="GO" id="GO:0005886">
    <property type="term" value="C:plasma membrane"/>
    <property type="evidence" value="ECO:0007669"/>
    <property type="project" value="TreeGrafter"/>
</dbReference>
<evidence type="ECO:0000259" key="8">
    <source>
        <dbReference type="PROSITE" id="PS50109"/>
    </source>
</evidence>
<organism evidence="10 11">
    <name type="scientific">Tepidamorphus gemmatus</name>
    <dbReference type="NCBI Taxonomy" id="747076"/>
    <lineage>
        <taxon>Bacteria</taxon>
        <taxon>Pseudomonadati</taxon>
        <taxon>Pseudomonadota</taxon>
        <taxon>Alphaproteobacteria</taxon>
        <taxon>Hyphomicrobiales</taxon>
        <taxon>Tepidamorphaceae</taxon>
        <taxon>Tepidamorphus</taxon>
    </lineage>
</organism>
<keyword evidence="11" id="KW-1185">Reference proteome</keyword>
<dbReference type="NCBIfam" id="TIGR00229">
    <property type="entry name" value="sensory_box"/>
    <property type="match status" value="1"/>
</dbReference>
<feature type="domain" description="PAC" evidence="9">
    <location>
        <begin position="324"/>
        <end position="376"/>
    </location>
</feature>
<dbReference type="Gene3D" id="1.10.287.130">
    <property type="match status" value="1"/>
</dbReference>
<keyword evidence="6" id="KW-0175">Coiled coil</keyword>
<evidence type="ECO:0000256" key="2">
    <source>
        <dbReference type="ARBA" id="ARBA00012438"/>
    </source>
</evidence>
<dbReference type="PRINTS" id="PR00344">
    <property type="entry name" value="BCTRLSENSOR"/>
</dbReference>
<dbReference type="Pfam" id="PF12860">
    <property type="entry name" value="PAS_7"/>
    <property type="match status" value="1"/>
</dbReference>
<evidence type="ECO:0000259" key="9">
    <source>
        <dbReference type="PROSITE" id="PS50113"/>
    </source>
</evidence>
<keyword evidence="3" id="KW-0597">Phosphoprotein</keyword>
<dbReference type="InterPro" id="IPR000700">
    <property type="entry name" value="PAS-assoc_C"/>
</dbReference>
<evidence type="ECO:0000313" key="11">
    <source>
        <dbReference type="Proteomes" id="UP000295678"/>
    </source>
</evidence>
<dbReference type="Proteomes" id="UP000295678">
    <property type="component" value="Unassembled WGS sequence"/>
</dbReference>
<comment type="caution">
    <text evidence="10">The sequence shown here is derived from an EMBL/GenBank/DDBJ whole genome shotgun (WGS) entry which is preliminary data.</text>
</comment>
<feature type="transmembrane region" description="Helical" evidence="7">
    <location>
        <begin position="45"/>
        <end position="66"/>
    </location>
</feature>
<dbReference type="SMART" id="SM00091">
    <property type="entry name" value="PAS"/>
    <property type="match status" value="2"/>
</dbReference>
<dbReference type="InterPro" id="IPR013655">
    <property type="entry name" value="PAS_fold_3"/>
</dbReference>
<reference evidence="10 11" key="1">
    <citation type="submission" date="2019-03" db="EMBL/GenBank/DDBJ databases">
        <title>Genomic Encyclopedia of Type Strains, Phase IV (KMG-IV): sequencing the most valuable type-strain genomes for metagenomic binning, comparative biology and taxonomic classification.</title>
        <authorList>
            <person name="Goeker M."/>
        </authorList>
    </citation>
    <scope>NUCLEOTIDE SEQUENCE [LARGE SCALE GENOMIC DNA]</scope>
    <source>
        <strain evidence="10 11">DSM 19345</strain>
    </source>
</reference>
<keyword evidence="7" id="KW-0812">Transmembrane</keyword>
<dbReference type="InterPro" id="IPR004358">
    <property type="entry name" value="Sig_transdc_His_kin-like_C"/>
</dbReference>
<evidence type="ECO:0000256" key="6">
    <source>
        <dbReference type="SAM" id="Coils"/>
    </source>
</evidence>
<dbReference type="CDD" id="cd00082">
    <property type="entry name" value="HisKA"/>
    <property type="match status" value="1"/>
</dbReference>
<protein>
    <recommendedName>
        <fullName evidence="2">histidine kinase</fullName>
        <ecNumber evidence="2">2.7.13.3</ecNumber>
    </recommendedName>
</protein>